<evidence type="ECO:0000256" key="2">
    <source>
        <dbReference type="ARBA" id="ARBA00012400"/>
    </source>
</evidence>
<comment type="pathway">
    <text evidence="1">Porphyrin-containing compound metabolism; siroheme biosynthesis; sirohydrochlorin from precorrin-2: step 1/1.</text>
</comment>
<dbReference type="EC" id="1.3.1.76" evidence="2"/>
<dbReference type="InterPro" id="IPR037115">
    <property type="entry name" value="Sirohaem_synt_dimer_dom_sf"/>
</dbReference>
<dbReference type="Proteomes" id="UP000254069">
    <property type="component" value="Unassembled WGS sequence"/>
</dbReference>
<dbReference type="InterPro" id="IPR028161">
    <property type="entry name" value="Met8-like"/>
</dbReference>
<dbReference type="SUPFAM" id="SSF51735">
    <property type="entry name" value="NAD(P)-binding Rossmann-fold domains"/>
    <property type="match status" value="1"/>
</dbReference>
<dbReference type="Gene3D" id="3.30.160.110">
    <property type="entry name" value="Siroheme synthase, domain 2"/>
    <property type="match status" value="1"/>
</dbReference>
<dbReference type="EMBL" id="UGYO01000002">
    <property type="protein sequence ID" value="SUJ00892.1"/>
    <property type="molecule type" value="Genomic_DNA"/>
</dbReference>
<accession>A0A380BG93</accession>
<dbReference type="SUPFAM" id="SSF75615">
    <property type="entry name" value="Siroheme synthase middle domains-like"/>
    <property type="match status" value="1"/>
</dbReference>
<evidence type="ECO:0000256" key="3">
    <source>
        <dbReference type="ARBA" id="ARBA00023002"/>
    </source>
</evidence>
<dbReference type="PANTHER" id="PTHR35330">
    <property type="entry name" value="SIROHEME BIOSYNTHESIS PROTEIN MET8"/>
    <property type="match status" value="1"/>
</dbReference>
<keyword evidence="4" id="KW-0520">NAD</keyword>
<evidence type="ECO:0000256" key="6">
    <source>
        <dbReference type="ARBA" id="ARBA00047561"/>
    </source>
</evidence>
<dbReference type="GeneID" id="93809882"/>
<dbReference type="InterPro" id="IPR006367">
    <property type="entry name" value="Sirohaem_synthase_N"/>
</dbReference>
<dbReference type="NCBIfam" id="TIGR01470">
    <property type="entry name" value="cysG_Nterm"/>
    <property type="match status" value="1"/>
</dbReference>
<dbReference type="AlphaFoldDB" id="A0A380BG93"/>
<dbReference type="RefSeq" id="WP_025011477.1">
    <property type="nucleotide sequence ID" value="NZ_CP034246.1"/>
</dbReference>
<evidence type="ECO:0000313" key="8">
    <source>
        <dbReference type="Proteomes" id="UP000254069"/>
    </source>
</evidence>
<name>A0A380BG93_9GAMM</name>
<dbReference type="InterPro" id="IPR019478">
    <property type="entry name" value="Sirohaem_synthase_dimer_dom"/>
</dbReference>
<keyword evidence="8" id="KW-1185">Reference proteome</keyword>
<keyword evidence="3" id="KW-0560">Oxidoreductase</keyword>
<evidence type="ECO:0000256" key="5">
    <source>
        <dbReference type="ARBA" id="ARBA00023244"/>
    </source>
</evidence>
<reference evidence="7 8" key="1">
    <citation type="submission" date="2018-06" db="EMBL/GenBank/DDBJ databases">
        <authorList>
            <consortium name="Pathogen Informatics"/>
            <person name="Doyle S."/>
        </authorList>
    </citation>
    <scope>NUCLEOTIDE SEQUENCE [LARGE SCALE GENOMIC DNA]</scope>
    <source>
        <strain evidence="7 8">NCTC10738</strain>
    </source>
</reference>
<organism evidence="7 8">
    <name type="scientific">Shewanella algae</name>
    <dbReference type="NCBI Taxonomy" id="38313"/>
    <lineage>
        <taxon>Bacteria</taxon>
        <taxon>Pseudomonadati</taxon>
        <taxon>Pseudomonadota</taxon>
        <taxon>Gammaproteobacteria</taxon>
        <taxon>Alteromonadales</taxon>
        <taxon>Shewanellaceae</taxon>
        <taxon>Shewanella</taxon>
    </lineage>
</organism>
<keyword evidence="5" id="KW-0627">Porphyrin biosynthesis</keyword>
<dbReference type="GO" id="GO:0004325">
    <property type="term" value="F:ferrochelatase activity"/>
    <property type="evidence" value="ECO:0007669"/>
    <property type="project" value="InterPro"/>
</dbReference>
<sequence>MQYFPLFVDTSRIRVLLVGAGEVASRKLDLLARTEAEIHVVAPKVSAEVEAYAASGRIWLSRRCAEERDLAERELVYLATADSHLNQTLASKARELGVWVNVVDTPSECDFITPSIVDRGRLVMAISTAGAAPVFARDLRAKLETLLPPSLSPLLDFIAEHREEVQQRLPSVDARRRFWEHFFKLNGDRFDASTRENFELSFALGEAQGELLLLADDCHLQLLPLAAMPMLQRIDSLITDAAPTAELLELIRRDASRTAPMADSGLLASYQAGMRMLRLADANEVARLKAAFPFAKHLRPGAI</sequence>
<dbReference type="GO" id="GO:0043115">
    <property type="term" value="F:precorrin-2 dehydrogenase activity"/>
    <property type="evidence" value="ECO:0007669"/>
    <property type="project" value="UniProtKB-EC"/>
</dbReference>
<dbReference type="UniPathway" id="UPA00262">
    <property type="reaction ID" value="UER00222"/>
</dbReference>
<dbReference type="Pfam" id="PF13241">
    <property type="entry name" value="NAD_binding_7"/>
    <property type="match status" value="1"/>
</dbReference>
<evidence type="ECO:0000256" key="1">
    <source>
        <dbReference type="ARBA" id="ARBA00005010"/>
    </source>
</evidence>
<dbReference type="PANTHER" id="PTHR35330:SF1">
    <property type="entry name" value="SIROHEME BIOSYNTHESIS PROTEIN MET8"/>
    <property type="match status" value="1"/>
</dbReference>
<comment type="catalytic activity">
    <reaction evidence="6">
        <text>precorrin-2 + NAD(+) = sirohydrochlorin + NADH + 2 H(+)</text>
        <dbReference type="Rhea" id="RHEA:15613"/>
        <dbReference type="ChEBI" id="CHEBI:15378"/>
        <dbReference type="ChEBI" id="CHEBI:57540"/>
        <dbReference type="ChEBI" id="CHEBI:57945"/>
        <dbReference type="ChEBI" id="CHEBI:58351"/>
        <dbReference type="ChEBI" id="CHEBI:58827"/>
        <dbReference type="EC" id="1.3.1.76"/>
    </reaction>
</comment>
<dbReference type="Pfam" id="PF10414">
    <property type="entry name" value="CysG_dimeriser"/>
    <property type="match status" value="1"/>
</dbReference>
<proteinExistence type="predicted"/>
<gene>
    <name evidence="7" type="primary">cysG_2</name>
    <name evidence="7" type="ORF">NCTC10738_03240</name>
</gene>
<dbReference type="GO" id="GO:0019354">
    <property type="term" value="P:siroheme biosynthetic process"/>
    <property type="evidence" value="ECO:0007669"/>
    <property type="project" value="UniProtKB-UniPathway"/>
</dbReference>
<protein>
    <recommendedName>
        <fullName evidence="2">precorrin-2 dehydrogenase</fullName>
        <ecNumber evidence="2">1.3.1.76</ecNumber>
    </recommendedName>
</protein>
<dbReference type="InterPro" id="IPR036291">
    <property type="entry name" value="NAD(P)-bd_dom_sf"/>
</dbReference>
<dbReference type="Gene3D" id="3.40.50.720">
    <property type="entry name" value="NAD(P)-binding Rossmann-like Domain"/>
    <property type="match status" value="1"/>
</dbReference>
<evidence type="ECO:0000256" key="4">
    <source>
        <dbReference type="ARBA" id="ARBA00023027"/>
    </source>
</evidence>
<dbReference type="Gene3D" id="1.10.8.210">
    <property type="entry name" value="Sirohaem synthase, dimerisation domain"/>
    <property type="match status" value="1"/>
</dbReference>
<evidence type="ECO:0000313" key="7">
    <source>
        <dbReference type="EMBL" id="SUJ00892.1"/>
    </source>
</evidence>